<feature type="transmembrane region" description="Helical" evidence="8">
    <location>
        <begin position="5"/>
        <end position="26"/>
    </location>
</feature>
<dbReference type="PANTHER" id="PTHR31040:SF1">
    <property type="entry name" value="NURIM"/>
    <property type="match status" value="1"/>
</dbReference>
<gene>
    <name evidence="9" type="ORF">DPMN_015118</name>
</gene>
<sequence>MLYKAICACVFCLEVVVLFHTLLHFIPFLSSVTQRLTLSDDSILSMFTIDALHSVMFIGQHSILASTTFKSILEHLGLSELCRALYVVSTSIVLQVMIRNWQSIPEVYLWYVDLRESLLLANFFLFLHCVFWTILAFQILAACPLYHFGFAQILVTLDWQERRNNNESMLHQLLSRLPHPGGCCFISILWCHPHMTFDRMIIATVFTSYLCVGMDTNRSDVIRAQNYHHCKKTRTVYKNF</sequence>
<keyword evidence="3 8" id="KW-0812">Transmembrane</keyword>
<feature type="transmembrane region" description="Helical" evidence="8">
    <location>
        <begin position="118"/>
        <end position="143"/>
    </location>
</feature>
<keyword evidence="10" id="KW-1185">Reference proteome</keyword>
<keyword evidence="4 8" id="KW-1133">Transmembrane helix</keyword>
<dbReference type="InterPro" id="IPR033580">
    <property type="entry name" value="Nurim-like"/>
</dbReference>
<name>A0A9D4ND12_DREPO</name>
<evidence type="ECO:0000256" key="8">
    <source>
        <dbReference type="SAM" id="Phobius"/>
    </source>
</evidence>
<evidence type="ECO:0000256" key="6">
    <source>
        <dbReference type="ARBA" id="ARBA00031700"/>
    </source>
</evidence>
<reference evidence="9" key="1">
    <citation type="journal article" date="2019" name="bioRxiv">
        <title>The Genome of the Zebra Mussel, Dreissena polymorpha: A Resource for Invasive Species Research.</title>
        <authorList>
            <person name="McCartney M.A."/>
            <person name="Auch B."/>
            <person name="Kono T."/>
            <person name="Mallez S."/>
            <person name="Zhang Y."/>
            <person name="Obille A."/>
            <person name="Becker A."/>
            <person name="Abrahante J.E."/>
            <person name="Garbe J."/>
            <person name="Badalamenti J.P."/>
            <person name="Herman A."/>
            <person name="Mangelson H."/>
            <person name="Liachko I."/>
            <person name="Sullivan S."/>
            <person name="Sone E.D."/>
            <person name="Koren S."/>
            <person name="Silverstein K.A.T."/>
            <person name="Beckman K.B."/>
            <person name="Gohl D.M."/>
        </authorList>
    </citation>
    <scope>NUCLEOTIDE SEQUENCE</scope>
    <source>
        <strain evidence="9">Duluth1</strain>
        <tissue evidence="9">Whole animal</tissue>
    </source>
</reference>
<evidence type="ECO:0000256" key="5">
    <source>
        <dbReference type="ARBA" id="ARBA00023136"/>
    </source>
</evidence>
<evidence type="ECO:0000313" key="9">
    <source>
        <dbReference type="EMBL" id="KAH3891027.1"/>
    </source>
</evidence>
<dbReference type="PANTHER" id="PTHR31040">
    <property type="entry name" value="NURIM"/>
    <property type="match status" value="1"/>
</dbReference>
<protein>
    <recommendedName>
        <fullName evidence="7">Nuclear envelope membrane protein</fullName>
    </recommendedName>
    <alternativeName>
        <fullName evidence="6">Nuclear rim protein</fullName>
    </alternativeName>
</protein>
<organism evidence="9 10">
    <name type="scientific">Dreissena polymorpha</name>
    <name type="common">Zebra mussel</name>
    <name type="synonym">Mytilus polymorpha</name>
    <dbReference type="NCBI Taxonomy" id="45954"/>
    <lineage>
        <taxon>Eukaryota</taxon>
        <taxon>Metazoa</taxon>
        <taxon>Spiralia</taxon>
        <taxon>Lophotrochozoa</taxon>
        <taxon>Mollusca</taxon>
        <taxon>Bivalvia</taxon>
        <taxon>Autobranchia</taxon>
        <taxon>Heteroconchia</taxon>
        <taxon>Euheterodonta</taxon>
        <taxon>Imparidentia</taxon>
        <taxon>Neoheterodontei</taxon>
        <taxon>Myida</taxon>
        <taxon>Dreissenoidea</taxon>
        <taxon>Dreissenidae</taxon>
        <taxon>Dreissena</taxon>
    </lineage>
</organism>
<feature type="transmembrane region" description="Helical" evidence="8">
    <location>
        <begin position="46"/>
        <end position="69"/>
    </location>
</feature>
<proteinExistence type="inferred from homology"/>
<dbReference type="AlphaFoldDB" id="A0A9D4ND12"/>
<evidence type="ECO:0000313" key="10">
    <source>
        <dbReference type="Proteomes" id="UP000828390"/>
    </source>
</evidence>
<evidence type="ECO:0000256" key="7">
    <source>
        <dbReference type="ARBA" id="ARBA00032957"/>
    </source>
</evidence>
<reference evidence="9" key="2">
    <citation type="submission" date="2020-11" db="EMBL/GenBank/DDBJ databases">
        <authorList>
            <person name="McCartney M.A."/>
            <person name="Auch B."/>
            <person name="Kono T."/>
            <person name="Mallez S."/>
            <person name="Becker A."/>
            <person name="Gohl D.M."/>
            <person name="Silverstein K.A.T."/>
            <person name="Koren S."/>
            <person name="Bechman K.B."/>
            <person name="Herman A."/>
            <person name="Abrahante J.E."/>
            <person name="Garbe J."/>
        </authorList>
    </citation>
    <scope>NUCLEOTIDE SEQUENCE</scope>
    <source>
        <strain evidence="9">Duluth1</strain>
        <tissue evidence="9">Whole animal</tissue>
    </source>
</reference>
<keyword evidence="5 8" id="KW-0472">Membrane</keyword>
<comment type="subcellular location">
    <subcellularLocation>
        <location evidence="1">Nucleus inner membrane</location>
        <topology evidence="1">Multi-pass membrane protein</topology>
    </subcellularLocation>
</comment>
<dbReference type="EMBL" id="JAIWYP010000001">
    <property type="protein sequence ID" value="KAH3891027.1"/>
    <property type="molecule type" value="Genomic_DNA"/>
</dbReference>
<comment type="caution">
    <text evidence="9">The sequence shown here is derived from an EMBL/GenBank/DDBJ whole genome shotgun (WGS) entry which is preliminary data.</text>
</comment>
<evidence type="ECO:0000256" key="1">
    <source>
        <dbReference type="ARBA" id="ARBA00004473"/>
    </source>
</evidence>
<dbReference type="Proteomes" id="UP000828390">
    <property type="component" value="Unassembled WGS sequence"/>
</dbReference>
<evidence type="ECO:0000256" key="4">
    <source>
        <dbReference type="ARBA" id="ARBA00022989"/>
    </source>
</evidence>
<evidence type="ECO:0000256" key="2">
    <source>
        <dbReference type="ARBA" id="ARBA00010631"/>
    </source>
</evidence>
<comment type="similarity">
    <text evidence="2">Belongs to the nurim family.</text>
</comment>
<dbReference type="OrthoDB" id="10050858at2759"/>
<evidence type="ECO:0000256" key="3">
    <source>
        <dbReference type="ARBA" id="ARBA00022692"/>
    </source>
</evidence>
<accession>A0A9D4ND12</accession>
<dbReference type="GO" id="GO:0005637">
    <property type="term" value="C:nuclear inner membrane"/>
    <property type="evidence" value="ECO:0007669"/>
    <property type="project" value="UniProtKB-SubCell"/>
</dbReference>